<feature type="active site" description="Proton acceptor" evidence="4">
    <location>
        <position position="62"/>
    </location>
</feature>
<feature type="active site" description="Proton donor" evidence="4">
    <location>
        <position position="236"/>
    </location>
</feature>
<proteinExistence type="inferred from homology"/>
<keyword evidence="11" id="KW-1185">Reference proteome</keyword>
<evidence type="ECO:0000256" key="1">
    <source>
        <dbReference type="ARBA" id="ARBA00009865"/>
    </source>
</evidence>
<keyword evidence="2 6" id="KW-0378">Hydrolase</keyword>
<dbReference type="InterPro" id="IPR023296">
    <property type="entry name" value="Glyco_hydro_beta-prop_sf"/>
</dbReference>
<organism evidence="10 11">
    <name type="scientific">Actinomadura craniellae</name>
    <dbReference type="NCBI Taxonomy" id="2231787"/>
    <lineage>
        <taxon>Bacteria</taxon>
        <taxon>Bacillati</taxon>
        <taxon>Actinomycetota</taxon>
        <taxon>Actinomycetes</taxon>
        <taxon>Streptosporangiales</taxon>
        <taxon>Thermomonosporaceae</taxon>
        <taxon>Actinomadura</taxon>
    </lineage>
</organism>
<dbReference type="PROSITE" id="PS51175">
    <property type="entry name" value="CBM6"/>
    <property type="match status" value="1"/>
</dbReference>
<evidence type="ECO:0000256" key="7">
    <source>
        <dbReference type="SAM" id="MobiDB-lite"/>
    </source>
</evidence>
<dbReference type="Pfam" id="PF16990">
    <property type="entry name" value="CBM_35"/>
    <property type="match status" value="1"/>
</dbReference>
<feature type="chain" id="PRO_5039040798" evidence="8">
    <location>
        <begin position="17"/>
        <end position="464"/>
    </location>
</feature>
<feature type="signal peptide" evidence="8">
    <location>
        <begin position="1"/>
        <end position="16"/>
    </location>
</feature>
<reference evidence="10 11" key="1">
    <citation type="submission" date="2018-06" db="EMBL/GenBank/DDBJ databases">
        <title>Actinomadura craniellae sp. nov. isolated from marine sponge Craniella sp.</title>
        <authorList>
            <person name="Li L."/>
            <person name="Xu Q.H."/>
            <person name="Lin H.W."/>
            <person name="Lu Y.H."/>
        </authorList>
    </citation>
    <scope>NUCLEOTIDE SEQUENCE [LARGE SCALE GENOMIC DNA]</scope>
    <source>
        <strain evidence="10 11">LHW63021</strain>
    </source>
</reference>
<accession>A0A365H563</accession>
<evidence type="ECO:0000256" key="5">
    <source>
        <dbReference type="PIRSR" id="PIRSR606710-2"/>
    </source>
</evidence>
<protein>
    <submittedName>
        <fullName evidence="10">Glycoside hydrolase</fullName>
    </submittedName>
</protein>
<evidence type="ECO:0000256" key="8">
    <source>
        <dbReference type="SAM" id="SignalP"/>
    </source>
</evidence>
<keyword evidence="8" id="KW-0732">Signal</keyword>
<gene>
    <name evidence="10" type="ORF">DPM19_14740</name>
</gene>
<dbReference type="Gene3D" id="2.60.120.260">
    <property type="entry name" value="Galactose-binding domain-like"/>
    <property type="match status" value="1"/>
</dbReference>
<dbReference type="GO" id="GO:0004553">
    <property type="term" value="F:hydrolase activity, hydrolyzing O-glycosyl compounds"/>
    <property type="evidence" value="ECO:0007669"/>
    <property type="project" value="InterPro"/>
</dbReference>
<feature type="domain" description="CBM6" evidence="9">
    <location>
        <begin position="346"/>
        <end position="464"/>
    </location>
</feature>
<dbReference type="InterPro" id="IPR006710">
    <property type="entry name" value="Glyco_hydro_43"/>
</dbReference>
<dbReference type="GO" id="GO:0005975">
    <property type="term" value="P:carbohydrate metabolic process"/>
    <property type="evidence" value="ECO:0007669"/>
    <property type="project" value="InterPro"/>
</dbReference>
<feature type="region of interest" description="Disordered" evidence="7">
    <location>
        <begin position="23"/>
        <end position="56"/>
    </location>
</feature>
<sequence>MAWSAGAALVALTLVAAISSGVPGSGTEEGRADPAPAPSPAPADVPQRSPALTPVIESNFPDPDVLAAGGGFYAYATNDSGRNVPVATASAPAGPWTRLDVDALPALGRWAEGGHTWAPDVVARPDGRYVLYYTARRRGGQAQCIGAAVAVSPVGPFRPRPEALVCPWRKNGGAIDPAAFTDTDGARYLLFKSDGYRTGRPSAIYLLRLTADGERPAGVPRRILVWNPRAEPTLIEAPALVRRGGRYVLFYAGGVFFDDSYRTGYATAPTVAGPYVRSGRPLLSTTGYTGRVRGPGGADVFSDGTDDHLVFHGILEQQGPEQVRRGMFVARLGWAGARPVVRGSAARYEAEQGRVHAARVLGDRAQASGGAIVGHLDHPDSWVELDVYAPGAGEYEIRVRYANRGTGPAMHELAVNGAPAAMLRYPEPGDWRALSVRVPLRVGWNTLRLRHHTGFAEIDHLEVG</sequence>
<evidence type="ECO:0000256" key="4">
    <source>
        <dbReference type="PIRSR" id="PIRSR606710-1"/>
    </source>
</evidence>
<dbReference type="EMBL" id="QLYX01000006">
    <property type="protein sequence ID" value="RAY14235.1"/>
    <property type="molecule type" value="Genomic_DNA"/>
</dbReference>
<dbReference type="GO" id="GO:0030246">
    <property type="term" value="F:carbohydrate binding"/>
    <property type="evidence" value="ECO:0007669"/>
    <property type="project" value="InterPro"/>
</dbReference>
<dbReference type="SUPFAM" id="SSF75005">
    <property type="entry name" value="Arabinanase/levansucrase/invertase"/>
    <property type="match status" value="1"/>
</dbReference>
<dbReference type="InterPro" id="IPR008979">
    <property type="entry name" value="Galactose-bd-like_sf"/>
</dbReference>
<dbReference type="Proteomes" id="UP000251891">
    <property type="component" value="Unassembled WGS sequence"/>
</dbReference>
<name>A0A365H563_9ACTN</name>
<keyword evidence="3 6" id="KW-0326">Glycosidase</keyword>
<dbReference type="Pfam" id="PF04616">
    <property type="entry name" value="Glyco_hydro_43"/>
    <property type="match status" value="1"/>
</dbReference>
<dbReference type="PANTHER" id="PTHR42812:SF5">
    <property type="entry name" value="ENDO-ARABINASE"/>
    <property type="match status" value="1"/>
</dbReference>
<dbReference type="CDD" id="cd08999">
    <property type="entry name" value="GH43_ABN-like"/>
    <property type="match status" value="1"/>
</dbReference>
<dbReference type="AlphaFoldDB" id="A0A365H563"/>
<dbReference type="Gene3D" id="2.115.10.20">
    <property type="entry name" value="Glycosyl hydrolase domain, family 43"/>
    <property type="match status" value="1"/>
</dbReference>
<evidence type="ECO:0000259" key="9">
    <source>
        <dbReference type="PROSITE" id="PS51175"/>
    </source>
</evidence>
<evidence type="ECO:0000256" key="6">
    <source>
        <dbReference type="RuleBase" id="RU361187"/>
    </source>
</evidence>
<evidence type="ECO:0000256" key="3">
    <source>
        <dbReference type="ARBA" id="ARBA00023295"/>
    </source>
</evidence>
<dbReference type="SUPFAM" id="SSF49785">
    <property type="entry name" value="Galactose-binding domain-like"/>
    <property type="match status" value="1"/>
</dbReference>
<dbReference type="PANTHER" id="PTHR42812">
    <property type="entry name" value="BETA-XYLOSIDASE"/>
    <property type="match status" value="1"/>
</dbReference>
<dbReference type="InterPro" id="IPR051795">
    <property type="entry name" value="Glycosyl_Hydrlase_43"/>
</dbReference>
<evidence type="ECO:0000313" key="10">
    <source>
        <dbReference type="EMBL" id="RAY14235.1"/>
    </source>
</evidence>
<evidence type="ECO:0000313" key="11">
    <source>
        <dbReference type="Proteomes" id="UP000251891"/>
    </source>
</evidence>
<feature type="site" description="Important for catalytic activity, responsible for pKa modulation of the active site Glu and correct orientation of both the proton donor and substrate" evidence="5">
    <location>
        <position position="176"/>
    </location>
</feature>
<evidence type="ECO:0000256" key="2">
    <source>
        <dbReference type="ARBA" id="ARBA00022801"/>
    </source>
</evidence>
<comment type="caution">
    <text evidence="10">The sequence shown here is derived from an EMBL/GenBank/DDBJ whole genome shotgun (WGS) entry which is preliminary data.</text>
</comment>
<comment type="similarity">
    <text evidence="1 6">Belongs to the glycosyl hydrolase 43 family.</text>
</comment>
<dbReference type="InterPro" id="IPR005084">
    <property type="entry name" value="CBM6"/>
</dbReference>